<comment type="caution">
    <text evidence="2">The sequence shown here is derived from an EMBL/GenBank/DDBJ whole genome shotgun (WGS) entry which is preliminary data.</text>
</comment>
<dbReference type="InterPro" id="IPR052716">
    <property type="entry name" value="MOSC_domain"/>
</dbReference>
<dbReference type="Proteomes" id="UP000697995">
    <property type="component" value="Unassembled WGS sequence"/>
</dbReference>
<dbReference type="SUPFAM" id="SSF50800">
    <property type="entry name" value="PK beta-barrel domain-like"/>
    <property type="match status" value="1"/>
</dbReference>
<name>A0ABS1D1Y4_9PROT</name>
<evidence type="ECO:0000313" key="2">
    <source>
        <dbReference type="EMBL" id="MBK1660501.1"/>
    </source>
</evidence>
<dbReference type="Pfam" id="PF03473">
    <property type="entry name" value="MOSC"/>
    <property type="match status" value="1"/>
</dbReference>
<evidence type="ECO:0000313" key="3">
    <source>
        <dbReference type="Proteomes" id="UP000697995"/>
    </source>
</evidence>
<dbReference type="RefSeq" id="WP_133221957.1">
    <property type="nucleotide sequence ID" value="NZ_NRSG01000184.1"/>
</dbReference>
<sequence>MQAVVVAVARNGAHAFSKPVTGSIRLLAGLGVEGDAHLGERVKHRSRVARDPTQPNLRQVHLLHAELLAELAERGFAVQPGAIGENVLTRGLDLLGLPAGTRLRIGAAEIRVTGLRNPCVQLDRFQKGLMAACLDRAPDGSLVRKAGVMGVVLAGGEVRPGDAIEVLLPDGEHHPLQPV</sequence>
<dbReference type="InterPro" id="IPR005302">
    <property type="entry name" value="MoCF_Sase_C"/>
</dbReference>
<dbReference type="PANTHER" id="PTHR36930:SF1">
    <property type="entry name" value="MOSC DOMAIN-CONTAINING PROTEIN"/>
    <property type="match status" value="1"/>
</dbReference>
<accession>A0ABS1D1Y4</accession>
<dbReference type="Gene3D" id="2.40.33.20">
    <property type="entry name" value="PK beta-barrel domain-like"/>
    <property type="match status" value="1"/>
</dbReference>
<evidence type="ECO:0000259" key="1">
    <source>
        <dbReference type="PROSITE" id="PS51340"/>
    </source>
</evidence>
<proteinExistence type="predicted"/>
<dbReference type="InterPro" id="IPR011037">
    <property type="entry name" value="Pyrv_Knase-like_insert_dom_sf"/>
</dbReference>
<organism evidence="2 3">
    <name type="scientific">Paracraurococcus ruber</name>
    <dbReference type="NCBI Taxonomy" id="77675"/>
    <lineage>
        <taxon>Bacteria</taxon>
        <taxon>Pseudomonadati</taxon>
        <taxon>Pseudomonadota</taxon>
        <taxon>Alphaproteobacteria</taxon>
        <taxon>Acetobacterales</taxon>
        <taxon>Roseomonadaceae</taxon>
        <taxon>Paracraurococcus</taxon>
    </lineage>
</organism>
<dbReference type="EMBL" id="NRSG01000184">
    <property type="protein sequence ID" value="MBK1660501.1"/>
    <property type="molecule type" value="Genomic_DNA"/>
</dbReference>
<reference evidence="2 3" key="1">
    <citation type="journal article" date="2020" name="Microorganisms">
        <title>Osmotic Adaptation and Compatible Solute Biosynthesis of Phototrophic Bacteria as Revealed from Genome Analyses.</title>
        <authorList>
            <person name="Imhoff J.F."/>
            <person name="Rahn T."/>
            <person name="Kunzel S."/>
            <person name="Keller A."/>
            <person name="Neulinger S.C."/>
        </authorList>
    </citation>
    <scope>NUCLEOTIDE SEQUENCE [LARGE SCALE GENOMIC DNA]</scope>
    <source>
        <strain evidence="2 3">DSM 15382</strain>
    </source>
</reference>
<gene>
    <name evidence="2" type="ORF">CKO45_19955</name>
</gene>
<feature type="domain" description="MOSC" evidence="1">
    <location>
        <begin position="18"/>
        <end position="167"/>
    </location>
</feature>
<keyword evidence="3" id="KW-1185">Reference proteome</keyword>
<protein>
    <submittedName>
        <fullName evidence="2">MOSC domain-containing protein</fullName>
    </submittedName>
</protein>
<dbReference type="PROSITE" id="PS51340">
    <property type="entry name" value="MOSC"/>
    <property type="match status" value="1"/>
</dbReference>
<dbReference type="PANTHER" id="PTHR36930">
    <property type="entry name" value="METAL-SULFUR CLUSTER BIOSYNTHESIS PROTEINS YUAD-RELATED"/>
    <property type="match status" value="1"/>
</dbReference>